<reference evidence="1 2" key="1">
    <citation type="submission" date="2018-06" db="EMBL/GenBank/DDBJ databases">
        <authorList>
            <consortium name="Pathogen Informatics"/>
            <person name="Doyle S."/>
        </authorList>
    </citation>
    <scope>NUCLEOTIDE SEQUENCE [LARGE SCALE GENOMIC DNA]</scope>
    <source>
        <strain evidence="1 2">NCTC11388</strain>
    </source>
</reference>
<dbReference type="Proteomes" id="UP000254893">
    <property type="component" value="Unassembled WGS sequence"/>
</dbReference>
<dbReference type="EMBL" id="UGYW01000002">
    <property type="protein sequence ID" value="SUJ30749.1"/>
    <property type="molecule type" value="Genomic_DNA"/>
</dbReference>
<sequence>MNHQVRIALLDMNNNYPNQGMGNIKRYISSF</sequence>
<organism evidence="1 2">
    <name type="scientific">Sphingobacterium spiritivorum</name>
    <name type="common">Flavobacterium spiritivorum</name>
    <dbReference type="NCBI Taxonomy" id="258"/>
    <lineage>
        <taxon>Bacteria</taxon>
        <taxon>Pseudomonadati</taxon>
        <taxon>Bacteroidota</taxon>
        <taxon>Sphingobacteriia</taxon>
        <taxon>Sphingobacteriales</taxon>
        <taxon>Sphingobacteriaceae</taxon>
        <taxon>Sphingobacterium</taxon>
    </lineage>
</organism>
<accession>A0A380CXU4</accession>
<protein>
    <submittedName>
        <fullName evidence="1">Uncharacterized protein</fullName>
    </submittedName>
</protein>
<name>A0A380CXU4_SPHSI</name>
<dbReference type="AlphaFoldDB" id="A0A380CXU4"/>
<evidence type="ECO:0000313" key="1">
    <source>
        <dbReference type="EMBL" id="SUJ30749.1"/>
    </source>
</evidence>
<evidence type="ECO:0000313" key="2">
    <source>
        <dbReference type="Proteomes" id="UP000254893"/>
    </source>
</evidence>
<gene>
    <name evidence="1" type="ORF">NCTC11388_04865</name>
</gene>
<proteinExistence type="predicted"/>